<comment type="pathway">
    <text evidence="1 4">Glycan metabolism; pectin biosynthesis.</text>
</comment>
<keyword evidence="4" id="KW-0333">Golgi apparatus</keyword>
<keyword evidence="3 4" id="KW-0808">Transferase</keyword>
<keyword evidence="5" id="KW-0175">Coiled coil</keyword>
<dbReference type="OrthoDB" id="411524at2759"/>
<reference evidence="7" key="1">
    <citation type="journal article" date="2019" name="Nat. Commun.">
        <title>Genome-wide association mapping of date palm fruit traits.</title>
        <authorList>
            <person name="Hazzouri K.M."/>
            <person name="Gros-Balthazard M."/>
            <person name="Flowers J.M."/>
            <person name="Copetti D."/>
            <person name="Lemansour A."/>
            <person name="Lebrun M."/>
            <person name="Masmoudi K."/>
            <person name="Ferrand S."/>
            <person name="Dhar M.I."/>
            <person name="Fresquez Z.A."/>
            <person name="Rosas U."/>
            <person name="Zhang J."/>
            <person name="Talag J."/>
            <person name="Lee S."/>
            <person name="Kudrna D."/>
            <person name="Powell R.F."/>
            <person name="Leitch I.J."/>
            <person name="Krueger R.R."/>
            <person name="Wing R.A."/>
            <person name="Amiri K.M.A."/>
            <person name="Purugganan M.D."/>
        </authorList>
    </citation>
    <scope>NUCLEOTIDE SEQUENCE [LARGE SCALE GENOMIC DNA]</scope>
    <source>
        <strain evidence="7">cv. Khalas</strain>
    </source>
</reference>
<dbReference type="AlphaFoldDB" id="A0A8B7BPQ4"/>
<dbReference type="Proteomes" id="UP000228380">
    <property type="component" value="Chromosome 3"/>
</dbReference>
<evidence type="ECO:0000256" key="5">
    <source>
        <dbReference type="SAM" id="Coils"/>
    </source>
</evidence>
<dbReference type="GO" id="GO:0071555">
    <property type="term" value="P:cell wall organization"/>
    <property type="evidence" value="ECO:0007669"/>
    <property type="project" value="UniProtKB-KW"/>
</dbReference>
<feature type="transmembrane region" description="Helical" evidence="4">
    <location>
        <begin position="21"/>
        <end position="41"/>
    </location>
</feature>
<keyword evidence="4" id="KW-1133">Transmembrane helix</keyword>
<dbReference type="InterPro" id="IPR002495">
    <property type="entry name" value="Glyco_trans_8"/>
</dbReference>
<reference evidence="8" key="2">
    <citation type="submission" date="2025-08" db="UniProtKB">
        <authorList>
            <consortium name="RefSeq"/>
        </authorList>
    </citation>
    <scope>IDENTIFICATION</scope>
    <source>
        <tissue evidence="8">Young leaves</tissue>
    </source>
</reference>
<feature type="region of interest" description="Disordered" evidence="6">
    <location>
        <begin position="169"/>
        <end position="199"/>
    </location>
</feature>
<dbReference type="Pfam" id="PF01501">
    <property type="entry name" value="Glyco_transf_8"/>
    <property type="match status" value="1"/>
</dbReference>
<dbReference type="GO" id="GO:0045489">
    <property type="term" value="P:pectin biosynthetic process"/>
    <property type="evidence" value="ECO:0007669"/>
    <property type="project" value="UniProtKB-UniPathway"/>
</dbReference>
<dbReference type="Gene3D" id="3.90.550.10">
    <property type="entry name" value="Spore Coat Polysaccharide Biosynthesis Protein SpsA, Chain A"/>
    <property type="match status" value="1"/>
</dbReference>
<dbReference type="PANTHER" id="PTHR32116:SF12">
    <property type="entry name" value="GALACTURONOSYLTRANSFERASE 7-RELATED"/>
    <property type="match status" value="1"/>
</dbReference>
<feature type="coiled-coil region" evidence="5">
    <location>
        <begin position="247"/>
        <end position="274"/>
    </location>
</feature>
<protein>
    <recommendedName>
        <fullName evidence="4">Hexosyltransferase</fullName>
        <ecNumber evidence="4">2.4.1.-</ecNumber>
    </recommendedName>
</protein>
<name>A0A8B7BPQ4_PHODC</name>
<evidence type="ECO:0000313" key="7">
    <source>
        <dbReference type="Proteomes" id="UP000228380"/>
    </source>
</evidence>
<dbReference type="Pfam" id="PF25557">
    <property type="entry name" value="GAUT_1"/>
    <property type="match status" value="1"/>
</dbReference>
<dbReference type="InterPro" id="IPR029044">
    <property type="entry name" value="Nucleotide-diphossugar_trans"/>
</dbReference>
<keyword evidence="4" id="KW-0961">Cell wall biogenesis/degradation</keyword>
<evidence type="ECO:0000313" key="8">
    <source>
        <dbReference type="RefSeq" id="XP_008782735.3"/>
    </source>
</evidence>
<dbReference type="SUPFAM" id="SSF53448">
    <property type="entry name" value="Nucleotide-diphospho-sugar transferases"/>
    <property type="match status" value="1"/>
</dbReference>
<keyword evidence="4" id="KW-0472">Membrane</keyword>
<evidence type="ECO:0000256" key="2">
    <source>
        <dbReference type="ARBA" id="ARBA00006351"/>
    </source>
</evidence>
<evidence type="ECO:0000256" key="4">
    <source>
        <dbReference type="RuleBase" id="RU362027"/>
    </source>
</evidence>
<accession>A0A8B7BPQ4</accession>
<dbReference type="UniPathway" id="UPA00845"/>
<dbReference type="InterPro" id="IPR029993">
    <property type="entry name" value="GAUT"/>
</dbReference>
<evidence type="ECO:0000256" key="6">
    <source>
        <dbReference type="SAM" id="MobiDB-lite"/>
    </source>
</evidence>
<organism evidence="7 8">
    <name type="scientific">Phoenix dactylifera</name>
    <name type="common">Date palm</name>
    <dbReference type="NCBI Taxonomy" id="42345"/>
    <lineage>
        <taxon>Eukaryota</taxon>
        <taxon>Viridiplantae</taxon>
        <taxon>Streptophyta</taxon>
        <taxon>Embryophyta</taxon>
        <taxon>Tracheophyta</taxon>
        <taxon>Spermatophyta</taxon>
        <taxon>Magnoliopsida</taxon>
        <taxon>Liliopsida</taxon>
        <taxon>Arecaceae</taxon>
        <taxon>Coryphoideae</taxon>
        <taxon>Phoeniceae</taxon>
        <taxon>Phoenix</taxon>
    </lineage>
</organism>
<proteinExistence type="inferred from homology"/>
<dbReference type="EC" id="2.4.1.-" evidence="4"/>
<dbReference type="KEGG" id="pda:103702182"/>
<dbReference type="PANTHER" id="PTHR32116">
    <property type="entry name" value="GALACTURONOSYLTRANSFERASE 4-RELATED"/>
    <property type="match status" value="1"/>
</dbReference>
<keyword evidence="7" id="KW-1185">Reference proteome</keyword>
<evidence type="ECO:0000256" key="1">
    <source>
        <dbReference type="ARBA" id="ARBA00004877"/>
    </source>
</evidence>
<comment type="subcellular location">
    <subcellularLocation>
        <location evidence="4">Golgi apparatus membrane</location>
        <topology evidence="4">Single-pass type II membrane protein</topology>
    </subcellularLocation>
</comment>
<keyword evidence="3 4" id="KW-0328">Glycosyltransferase</keyword>
<comment type="similarity">
    <text evidence="2 4">Belongs to the glycosyltransferase 8 family.</text>
</comment>
<keyword evidence="4" id="KW-0812">Transmembrane</keyword>
<dbReference type="GeneID" id="103702182"/>
<gene>
    <name evidence="8" type="primary">LOC103702182</name>
</gene>
<dbReference type="GO" id="GO:0000139">
    <property type="term" value="C:Golgi membrane"/>
    <property type="evidence" value="ECO:0007669"/>
    <property type="project" value="UniProtKB-SubCell"/>
</dbReference>
<dbReference type="RefSeq" id="XP_008782735.3">
    <property type="nucleotide sequence ID" value="XM_008784513.3"/>
</dbReference>
<dbReference type="GO" id="GO:0047262">
    <property type="term" value="F:polygalacturonate 4-alpha-galacturonosyltransferase activity"/>
    <property type="evidence" value="ECO:0007669"/>
    <property type="project" value="InterPro"/>
</dbReference>
<sequence length="671" mass="75918">MKGFAAASVLPAKRRWRGFAVAVLALVCCSVLVPLVFLLGFHNGFPSGYSSDDRSSLETNFRRYGRLDGVRELPEGDLSRIDNAMKEFGQTLLKDVIENTTFEAGGELHKETNNESFGNGASLTLKLNHATSQSQAMDVTSLSESKDTIAQVGTEDIISHPKVVTTPHRVISKPLLASTTKSDGKESRKNNVKSSTSDETKRSCQLAFGSYCLWSIEHKEVMKDSTVKRLKDQLFVARAYYPSIAKLRGQEKLTRELKQNIQEHEHMLSEAILDADLPPLVARKIQKMDHTIARAKSCTVDCNNVDKKLRQILDLTEDEAHFHMKQSAFLYRLGVQTMPKSLHCLSMRLTVEYFKSPPMDSAYSHAHKFDNPELRHYVIFSRNTLAASVAINSTAANSEVTEDMVFHVLTDGQNYYAMKLWFARNSYKAATVRVLNFEERNHIKNEGMAKLSLTEEFHVSILDTDKPSVQMRTEYLSVFGHSHFLLPEIFNNLKKVVVLDDDVVVQRDLSSLWNLDLEGKVNGALEFCGVKLGQLRTHLGRNIYDADSCAWISGFNILDLEKWREHNVTGTYLQLLGKFQTRSEASWRAAALPISLLAFQNLIHPLQDEWTLSGLGHDFRVNAEAIGNAVSLHYNGNMKPWLELGIPNYKKYWKKFLTQEERFMDECNVSP</sequence>
<evidence type="ECO:0000256" key="3">
    <source>
        <dbReference type="ARBA" id="ARBA00022676"/>
    </source>
</evidence>